<dbReference type="EMBL" id="HBIM01018152">
    <property type="protein sequence ID" value="CAE0416944.1"/>
    <property type="molecule type" value="Transcribed_RNA"/>
</dbReference>
<proteinExistence type="predicted"/>
<feature type="region of interest" description="Disordered" evidence="3">
    <location>
        <begin position="1"/>
        <end position="45"/>
    </location>
</feature>
<protein>
    <recommendedName>
        <fullName evidence="5">Dynactin subunit 2</fullName>
    </recommendedName>
</protein>
<evidence type="ECO:0000256" key="2">
    <source>
        <dbReference type="ARBA" id="ARBA00022490"/>
    </source>
</evidence>
<accession>A0A7S3LAJ2</accession>
<dbReference type="Pfam" id="PF04912">
    <property type="entry name" value="Dynamitin"/>
    <property type="match status" value="1"/>
</dbReference>
<dbReference type="AlphaFoldDB" id="A0A7S3LAJ2"/>
<evidence type="ECO:0008006" key="5">
    <source>
        <dbReference type="Google" id="ProtNLM"/>
    </source>
</evidence>
<reference evidence="4" key="1">
    <citation type="submission" date="2021-01" db="EMBL/GenBank/DDBJ databases">
        <authorList>
            <person name="Corre E."/>
            <person name="Pelletier E."/>
            <person name="Niang G."/>
            <person name="Scheremetjew M."/>
            <person name="Finn R."/>
            <person name="Kale V."/>
            <person name="Holt S."/>
            <person name="Cochrane G."/>
            <person name="Meng A."/>
            <person name="Brown T."/>
            <person name="Cohen L."/>
        </authorList>
    </citation>
    <scope>NUCLEOTIDE SEQUENCE</scope>
    <source>
        <strain evidence="4">CCMP127</strain>
    </source>
</reference>
<evidence type="ECO:0000256" key="1">
    <source>
        <dbReference type="ARBA" id="ARBA00004496"/>
    </source>
</evidence>
<evidence type="ECO:0000313" key="4">
    <source>
        <dbReference type="EMBL" id="CAE0416944.1"/>
    </source>
</evidence>
<evidence type="ECO:0000256" key="3">
    <source>
        <dbReference type="SAM" id="MobiDB-lite"/>
    </source>
</evidence>
<sequence>MSGDAADEAAGEEIFSSDGREPTVVISPPPLKKPSEEEEDGKAFLETTGMSAEEAFEVFAGKIYPIKAASAKTSTRSASGVETPWQRLARLQREAEELEKDLAPADGSSTETNSLLEGVRELQGRLSQPATVTSSSSSVWQERLTQQVADSTAFLTGISSVGSMEGGSVPAPSSADVVTNVDWEARIRKLEKLVGTGVGIYESHSLLERLTVLEHAASKLSEKDLEVAMKKAKVIRQDLEAASKARNKLISSRDANAESSKSIAALHDQMTQLQGLTMLLPALTQRLQALATQHSQATTWTQRLVATEQQAGHLQTATAKIDDSLKQLEESLQATADQMTENMKALDAKLS</sequence>
<gene>
    <name evidence="4" type="ORF">ACOF00016_LOCUS13945</name>
</gene>
<dbReference type="InterPro" id="IPR028133">
    <property type="entry name" value="Dynamitin"/>
</dbReference>
<dbReference type="GO" id="GO:0007017">
    <property type="term" value="P:microtubule-based process"/>
    <property type="evidence" value="ECO:0007669"/>
    <property type="project" value="InterPro"/>
</dbReference>
<dbReference type="PANTHER" id="PTHR15346">
    <property type="entry name" value="DYNACTIN SUBUNIT"/>
    <property type="match status" value="1"/>
</dbReference>
<organism evidence="4">
    <name type="scientific">Amphora coffeiformis</name>
    <dbReference type="NCBI Taxonomy" id="265554"/>
    <lineage>
        <taxon>Eukaryota</taxon>
        <taxon>Sar</taxon>
        <taxon>Stramenopiles</taxon>
        <taxon>Ochrophyta</taxon>
        <taxon>Bacillariophyta</taxon>
        <taxon>Bacillariophyceae</taxon>
        <taxon>Bacillariophycidae</taxon>
        <taxon>Thalassiophysales</taxon>
        <taxon>Catenulaceae</taxon>
        <taxon>Amphora</taxon>
    </lineage>
</organism>
<feature type="compositionally biased region" description="Acidic residues" evidence="3">
    <location>
        <begin position="1"/>
        <end position="11"/>
    </location>
</feature>
<keyword evidence="2" id="KW-0963">Cytoplasm</keyword>
<name>A0A7S3LAJ2_9STRA</name>
<dbReference type="GO" id="GO:0005869">
    <property type="term" value="C:dynactin complex"/>
    <property type="evidence" value="ECO:0007669"/>
    <property type="project" value="InterPro"/>
</dbReference>
<comment type="subcellular location">
    <subcellularLocation>
        <location evidence="1">Cytoplasm</location>
    </subcellularLocation>
</comment>
<dbReference type="GO" id="GO:0005737">
    <property type="term" value="C:cytoplasm"/>
    <property type="evidence" value="ECO:0007669"/>
    <property type="project" value="UniProtKB-SubCell"/>
</dbReference>